<dbReference type="EMBL" id="AP028908">
    <property type="protein sequence ID" value="BES85024.1"/>
    <property type="molecule type" value="Genomic_DNA"/>
</dbReference>
<feature type="domain" description="Luciferase-like" evidence="2">
    <location>
        <begin position="12"/>
        <end position="298"/>
    </location>
</feature>
<evidence type="ECO:0000259" key="2">
    <source>
        <dbReference type="Pfam" id="PF00296"/>
    </source>
</evidence>
<reference evidence="4" key="1">
    <citation type="journal article" date="2024" name="Int. J. Syst. Evol. Microbiol.">
        <title>Pectobacterium araliae sp. nov., a pathogen causing bacterial soft rot of Japanese angelica tree in Japan.</title>
        <authorList>
            <person name="Sawada H."/>
            <person name="Someya N."/>
            <person name="Morohoshi T."/>
            <person name="Ono M."/>
            <person name="Satou M."/>
        </authorList>
    </citation>
    <scope>NUCLEOTIDE SEQUENCE [LARGE SCALE GENOMIC DNA]</scope>
    <source>
        <strain evidence="4">MAFF 302110</strain>
    </source>
</reference>
<dbReference type="Proteomes" id="UP001377830">
    <property type="component" value="Chromosome"/>
</dbReference>
<evidence type="ECO:0000256" key="1">
    <source>
        <dbReference type="ARBA" id="ARBA00007789"/>
    </source>
</evidence>
<gene>
    <name evidence="3" type="ORF">PEC302110_21210</name>
</gene>
<dbReference type="PANTHER" id="PTHR30137">
    <property type="entry name" value="LUCIFERASE-LIKE MONOOXYGENASE"/>
    <property type="match status" value="1"/>
</dbReference>
<sequence length="328" mass="36361">MGYKLSLLDQSPIAEGMNAAQALVQTVSLAKVAEALGYYRFWVSEHHNSDELAGSSPEVLITWLLAHTTTLRIGSGGVMLQHYSPYKVAENFHVISALAGGRVDLGIGKAPGGLPLATRALQQEIVETQRVAFTEKLHQLNHFLDSRDETAERLNATPLPEHTPQRFLLGASQESAQLAASLGWSFVFAGFINASEALLTESLQSYRELKPASAQTLLSLSVIAAKRYEEAEALASTQHNYKVYIENKPPLTVGSQEQADNFVRQSGATDFRIEQEPRNVLYGTPEQIHQRLESYHQRFGVDEFIIHTPVTSPREREASIRLLAQREQ</sequence>
<dbReference type="InterPro" id="IPR019949">
    <property type="entry name" value="CmoO-like"/>
</dbReference>
<comment type="similarity">
    <text evidence="1">To bacterial alkanal monooxygenase alpha and beta chains.</text>
</comment>
<organism evidence="3 4">
    <name type="scientific">Pectobacterium araliae</name>
    <dbReference type="NCBI Taxonomy" id="3073862"/>
    <lineage>
        <taxon>Bacteria</taxon>
        <taxon>Pseudomonadati</taxon>
        <taxon>Pseudomonadota</taxon>
        <taxon>Gammaproteobacteria</taxon>
        <taxon>Enterobacterales</taxon>
        <taxon>Pectobacteriaceae</taxon>
        <taxon>Pectobacterium</taxon>
    </lineage>
</organism>
<protein>
    <submittedName>
        <fullName evidence="3">MsnO8 family LLM class oxidoreductase</fullName>
    </submittedName>
</protein>
<evidence type="ECO:0000313" key="3">
    <source>
        <dbReference type="EMBL" id="BES85024.1"/>
    </source>
</evidence>
<dbReference type="InterPro" id="IPR050766">
    <property type="entry name" value="Bact_Lucif_Oxidored"/>
</dbReference>
<dbReference type="NCBIfam" id="TIGR03558">
    <property type="entry name" value="oxido_grp_1"/>
    <property type="match status" value="1"/>
</dbReference>
<dbReference type="KEGG" id="parl:PEC302110_21210"/>
<name>A0AAN0KMF6_9GAMM</name>
<dbReference type="GO" id="GO:0005829">
    <property type="term" value="C:cytosol"/>
    <property type="evidence" value="ECO:0007669"/>
    <property type="project" value="TreeGrafter"/>
</dbReference>
<dbReference type="AlphaFoldDB" id="A0AAN0KMF6"/>
<dbReference type="Pfam" id="PF00296">
    <property type="entry name" value="Bac_luciferase"/>
    <property type="match status" value="1"/>
</dbReference>
<accession>A0AAN0KMF6</accession>
<dbReference type="InterPro" id="IPR011251">
    <property type="entry name" value="Luciferase-like_dom"/>
</dbReference>
<dbReference type="PANTHER" id="PTHR30137:SF19">
    <property type="entry name" value="LUCIFERASE-LIKE MONOOXYGENASE"/>
    <property type="match status" value="1"/>
</dbReference>
<keyword evidence="4" id="KW-1185">Reference proteome</keyword>
<evidence type="ECO:0000313" key="4">
    <source>
        <dbReference type="Proteomes" id="UP001377830"/>
    </source>
</evidence>
<dbReference type="SUPFAM" id="SSF51679">
    <property type="entry name" value="Bacterial luciferase-like"/>
    <property type="match status" value="1"/>
</dbReference>
<dbReference type="GO" id="GO:0016705">
    <property type="term" value="F:oxidoreductase activity, acting on paired donors, with incorporation or reduction of molecular oxygen"/>
    <property type="evidence" value="ECO:0007669"/>
    <property type="project" value="InterPro"/>
</dbReference>
<dbReference type="Gene3D" id="3.20.20.30">
    <property type="entry name" value="Luciferase-like domain"/>
    <property type="match status" value="1"/>
</dbReference>
<proteinExistence type="predicted"/>
<dbReference type="RefSeq" id="WP_261849581.1">
    <property type="nucleotide sequence ID" value="NZ_AP028908.1"/>
</dbReference>
<dbReference type="InterPro" id="IPR036661">
    <property type="entry name" value="Luciferase-like_sf"/>
</dbReference>